<dbReference type="Proteomes" id="UP000701801">
    <property type="component" value="Unassembled WGS sequence"/>
</dbReference>
<accession>A0A9N9Q680</accession>
<organism evidence="2 3">
    <name type="scientific">Hymenoscyphus albidus</name>
    <dbReference type="NCBI Taxonomy" id="595503"/>
    <lineage>
        <taxon>Eukaryota</taxon>
        <taxon>Fungi</taxon>
        <taxon>Dikarya</taxon>
        <taxon>Ascomycota</taxon>
        <taxon>Pezizomycotina</taxon>
        <taxon>Leotiomycetes</taxon>
        <taxon>Helotiales</taxon>
        <taxon>Helotiaceae</taxon>
        <taxon>Hymenoscyphus</taxon>
    </lineage>
</organism>
<proteinExistence type="predicted"/>
<feature type="region of interest" description="Disordered" evidence="1">
    <location>
        <begin position="16"/>
        <end position="38"/>
    </location>
</feature>
<evidence type="ECO:0000313" key="3">
    <source>
        <dbReference type="Proteomes" id="UP000701801"/>
    </source>
</evidence>
<keyword evidence="3" id="KW-1185">Reference proteome</keyword>
<gene>
    <name evidence="2" type="ORF">HYALB_00005147</name>
</gene>
<reference evidence="2" key="1">
    <citation type="submission" date="2021-07" db="EMBL/GenBank/DDBJ databases">
        <authorList>
            <person name="Durling M."/>
        </authorList>
    </citation>
    <scope>NUCLEOTIDE SEQUENCE</scope>
</reference>
<name>A0A9N9Q680_9HELO</name>
<sequence>MSYRFPGIFQFDSLLTRRDPRGTNPPKSSFEADDVLERPRVKRPSTKKIISIMSVGQLKDTLRRIVFSPMKFRAVPSGSTGAPTLGALLPDIGAPDHLN</sequence>
<evidence type="ECO:0000313" key="2">
    <source>
        <dbReference type="EMBL" id="CAG8981345.1"/>
    </source>
</evidence>
<dbReference type="EMBL" id="CAJVRM010000463">
    <property type="protein sequence ID" value="CAG8981345.1"/>
    <property type="molecule type" value="Genomic_DNA"/>
</dbReference>
<dbReference type="AlphaFoldDB" id="A0A9N9Q680"/>
<evidence type="ECO:0000256" key="1">
    <source>
        <dbReference type="SAM" id="MobiDB-lite"/>
    </source>
</evidence>
<comment type="caution">
    <text evidence="2">The sequence shown here is derived from an EMBL/GenBank/DDBJ whole genome shotgun (WGS) entry which is preliminary data.</text>
</comment>
<protein>
    <submittedName>
        <fullName evidence="2">Uncharacterized protein</fullName>
    </submittedName>
</protein>